<dbReference type="AlphaFoldDB" id="A0A2W0CEP7"/>
<protein>
    <submittedName>
        <fullName evidence="2">Spore germination protein</fullName>
    </submittedName>
</protein>
<dbReference type="InterPro" id="IPR004761">
    <property type="entry name" value="Spore_GerAB"/>
</dbReference>
<comment type="caution">
    <text evidence="2">The sequence shown here is derived from an EMBL/GenBank/DDBJ whole genome shotgun (WGS) entry which is preliminary data.</text>
</comment>
<keyword evidence="1" id="KW-0812">Transmembrane</keyword>
<gene>
    <name evidence="2" type="ORF">PIL02S_00094</name>
</gene>
<feature type="transmembrane region" description="Helical" evidence="1">
    <location>
        <begin position="34"/>
        <end position="56"/>
    </location>
</feature>
<proteinExistence type="predicted"/>
<evidence type="ECO:0000256" key="1">
    <source>
        <dbReference type="SAM" id="Phobius"/>
    </source>
</evidence>
<keyword evidence="1" id="KW-1133">Transmembrane helix</keyword>
<feature type="transmembrane region" description="Helical" evidence="1">
    <location>
        <begin position="68"/>
        <end position="85"/>
    </location>
</feature>
<keyword evidence="1" id="KW-0472">Membrane</keyword>
<dbReference type="Pfam" id="PF03845">
    <property type="entry name" value="Spore_permease"/>
    <property type="match status" value="1"/>
</dbReference>
<accession>A0A2W0CEP7</accession>
<dbReference type="OrthoDB" id="2078716at2"/>
<organism evidence="2 3">
    <name type="scientific">Paenibacillus illinoisensis</name>
    <dbReference type="NCBI Taxonomy" id="59845"/>
    <lineage>
        <taxon>Bacteria</taxon>
        <taxon>Bacillati</taxon>
        <taxon>Bacillota</taxon>
        <taxon>Bacilli</taxon>
        <taxon>Bacillales</taxon>
        <taxon>Paenibacillaceae</taxon>
        <taxon>Paenibacillus</taxon>
    </lineage>
</organism>
<evidence type="ECO:0000313" key="3">
    <source>
        <dbReference type="Proteomes" id="UP000247459"/>
    </source>
</evidence>
<evidence type="ECO:0000313" key="2">
    <source>
        <dbReference type="EMBL" id="PYY31453.1"/>
    </source>
</evidence>
<dbReference type="EMBL" id="PRLG01000001">
    <property type="protein sequence ID" value="PYY31453.1"/>
    <property type="molecule type" value="Genomic_DNA"/>
</dbReference>
<dbReference type="Proteomes" id="UP000247459">
    <property type="component" value="Unassembled WGS sequence"/>
</dbReference>
<reference evidence="2 3" key="1">
    <citation type="submission" date="2018-01" db="EMBL/GenBank/DDBJ databases">
        <title>Genome sequence of the PGP bacterium Paenibacillus illinoisensis E3.</title>
        <authorList>
            <person name="Rolli E."/>
            <person name="Marasco R."/>
            <person name="Bessem C."/>
            <person name="Michoud G."/>
            <person name="Gaiarsa S."/>
            <person name="Borin S."/>
            <person name="Daffonchio D."/>
        </authorList>
    </citation>
    <scope>NUCLEOTIDE SEQUENCE [LARGE SCALE GENOMIC DNA]</scope>
    <source>
        <strain evidence="2 3">E3</strain>
    </source>
</reference>
<dbReference type="GO" id="GO:0016020">
    <property type="term" value="C:membrane"/>
    <property type="evidence" value="ECO:0007669"/>
    <property type="project" value="InterPro"/>
</dbReference>
<sequence length="150" mass="17006">MDNTINSPKEEKAYFIMGAAICLREVGDFMTTQIYLQTPIRVILTLFLFPMVWGIIHGLKTMGLSSELLAPIVVVFMILLLLGLLPQVEPAKLQPILETPWIKLLHSTIREQISGSEDGAKPWTEQFFANFNQGQFGMGTMQLEQNPYYQ</sequence>
<dbReference type="GO" id="GO:0009847">
    <property type="term" value="P:spore germination"/>
    <property type="evidence" value="ECO:0007669"/>
    <property type="project" value="InterPro"/>
</dbReference>
<name>A0A2W0CEP7_9BACL</name>